<proteinExistence type="predicted"/>
<accession>A0A2H3U6H7</accession>
<protein>
    <submittedName>
        <fullName evidence="1">Uncharacterized protein</fullName>
    </submittedName>
</protein>
<dbReference type="AlphaFoldDB" id="A0A2H3U6H7"/>
<name>A0A2H3U6H7_FUSOX</name>
<organism evidence="1 2">
    <name type="scientific">Fusarium oxysporum</name>
    <name type="common">Fusarium vascular wilt</name>
    <dbReference type="NCBI Taxonomy" id="5507"/>
    <lineage>
        <taxon>Eukaryota</taxon>
        <taxon>Fungi</taxon>
        <taxon>Dikarya</taxon>
        <taxon>Ascomycota</taxon>
        <taxon>Pezizomycotina</taxon>
        <taxon>Sordariomycetes</taxon>
        <taxon>Hypocreomycetidae</taxon>
        <taxon>Hypocreales</taxon>
        <taxon>Nectriaceae</taxon>
        <taxon>Fusarium</taxon>
        <taxon>Fusarium oxysporum species complex</taxon>
    </lineage>
</organism>
<evidence type="ECO:0000313" key="2">
    <source>
        <dbReference type="Proteomes" id="UP000219369"/>
    </source>
</evidence>
<reference evidence="2" key="1">
    <citation type="submission" date="2016-09" db="EMBL/GenBank/DDBJ databases">
        <authorList>
            <person name="Guldener U."/>
        </authorList>
    </citation>
    <scope>NUCLEOTIDE SEQUENCE [LARGE SCALE GENOMIC DNA]</scope>
    <source>
        <strain evidence="2">V64-1</strain>
    </source>
</reference>
<evidence type="ECO:0000313" key="1">
    <source>
        <dbReference type="EMBL" id="SCO89659.1"/>
    </source>
</evidence>
<sequence length="119" mass="13340">MRGISRSERHNVERIMMGYAEQIPYGTVQYCETGYREFSPNSMGPRFQSVDPISYLASMHHSNREEVLSSVPVMVLIGRARRSCPGYRGSHMDLAVGFFSALSLCAVASSNTQFANIQR</sequence>
<gene>
    <name evidence="1" type="ORF">FRV6_13787</name>
</gene>
<dbReference type="EMBL" id="FMJY01000008">
    <property type="protein sequence ID" value="SCO89659.1"/>
    <property type="molecule type" value="Genomic_DNA"/>
</dbReference>
<dbReference type="Proteomes" id="UP000219369">
    <property type="component" value="Unassembled WGS sequence"/>
</dbReference>